<reference evidence="6" key="1">
    <citation type="journal article" date="2019" name="Int. J. Syst. Evol. Microbiol.">
        <title>The Global Catalogue of Microorganisms (GCM) 10K type strain sequencing project: providing services to taxonomists for standard genome sequencing and annotation.</title>
        <authorList>
            <consortium name="The Broad Institute Genomics Platform"/>
            <consortium name="The Broad Institute Genome Sequencing Center for Infectious Disease"/>
            <person name="Wu L."/>
            <person name="Ma J."/>
        </authorList>
    </citation>
    <scope>NUCLEOTIDE SEQUENCE [LARGE SCALE GENOMIC DNA]</scope>
    <source>
        <strain evidence="6">NBRC 108565</strain>
    </source>
</reference>
<evidence type="ECO:0000313" key="5">
    <source>
        <dbReference type="EMBL" id="BDZ43689.1"/>
    </source>
</evidence>
<feature type="transmembrane region" description="Helical" evidence="3">
    <location>
        <begin position="173"/>
        <end position="190"/>
    </location>
</feature>
<evidence type="ECO:0000256" key="3">
    <source>
        <dbReference type="SAM" id="Phobius"/>
    </source>
</evidence>
<evidence type="ECO:0000256" key="2">
    <source>
        <dbReference type="RuleBase" id="RU003793"/>
    </source>
</evidence>
<feature type="transmembrane region" description="Helical" evidence="3">
    <location>
        <begin position="12"/>
        <end position="33"/>
    </location>
</feature>
<evidence type="ECO:0000313" key="6">
    <source>
        <dbReference type="Proteomes" id="UP001321475"/>
    </source>
</evidence>
<dbReference type="Gene3D" id="1.20.120.1220">
    <property type="match status" value="1"/>
</dbReference>
<protein>
    <recommendedName>
        <fullName evidence="4">Prepilin type IV endopeptidase peptidase domain-containing protein</fullName>
    </recommendedName>
</protein>
<dbReference type="PANTHER" id="PTHR30487">
    <property type="entry name" value="TYPE 4 PREPILIN-LIKE PROTEINS LEADER PEPTIDE-PROCESSING ENZYME"/>
    <property type="match status" value="1"/>
</dbReference>
<feature type="domain" description="Prepilin type IV endopeptidase peptidase" evidence="4">
    <location>
        <begin position="46"/>
        <end position="157"/>
    </location>
</feature>
<comment type="similarity">
    <text evidence="1 2">Belongs to the peptidase A24 family.</text>
</comment>
<keyword evidence="3" id="KW-0472">Membrane</keyword>
<dbReference type="Pfam" id="PF01478">
    <property type="entry name" value="Peptidase_A24"/>
    <property type="match status" value="1"/>
</dbReference>
<accession>A0ABM8G6D8</accession>
<dbReference type="InterPro" id="IPR050882">
    <property type="entry name" value="Prepilin_peptidase/N-MTase"/>
</dbReference>
<keyword evidence="6" id="KW-1185">Reference proteome</keyword>
<gene>
    <name evidence="5" type="ORF">GCM10025865_29880</name>
</gene>
<feature type="transmembrane region" description="Helical" evidence="3">
    <location>
        <begin position="92"/>
        <end position="110"/>
    </location>
</feature>
<keyword evidence="3" id="KW-0812">Transmembrane</keyword>
<dbReference type="RefSeq" id="WP_286217856.1">
    <property type="nucleotide sequence ID" value="NZ_AP027729.1"/>
</dbReference>
<dbReference type="InterPro" id="IPR000045">
    <property type="entry name" value="Prepilin_IV_endopep_pep"/>
</dbReference>
<dbReference type="PRINTS" id="PR00864">
    <property type="entry name" value="PREPILNPTASE"/>
</dbReference>
<sequence>MVIADVVDEVRPFALQASVLGSVSGVVGAAWALAHEVPWVAPAFAVVAAAGAVLSVIDARTHRLPDPITIPSTVVVIALLVAASLLDGDPAAAVRAVAGSAAAFVFYLALALVSPDGLGFGDVKLSALLGAPLAWLGWGPLLGGTVLAFVLGGLVALGLVLARRATRTTRIPFGPYMVVGAVLAVAAAGTP</sequence>
<feature type="transmembrane region" description="Helical" evidence="3">
    <location>
        <begin position="69"/>
        <end position="86"/>
    </location>
</feature>
<evidence type="ECO:0000259" key="4">
    <source>
        <dbReference type="Pfam" id="PF01478"/>
    </source>
</evidence>
<proteinExistence type="inferred from homology"/>
<feature type="transmembrane region" description="Helical" evidence="3">
    <location>
        <begin position="39"/>
        <end position="57"/>
    </location>
</feature>
<dbReference type="Proteomes" id="UP001321475">
    <property type="component" value="Chromosome"/>
</dbReference>
<keyword evidence="3" id="KW-1133">Transmembrane helix</keyword>
<dbReference type="PANTHER" id="PTHR30487:SF0">
    <property type="entry name" value="PREPILIN LEADER PEPTIDASE_N-METHYLTRANSFERASE-RELATED"/>
    <property type="match status" value="1"/>
</dbReference>
<evidence type="ECO:0000256" key="1">
    <source>
        <dbReference type="ARBA" id="ARBA00005801"/>
    </source>
</evidence>
<name>A0ABM8G6D8_9CELL</name>
<dbReference type="InterPro" id="IPR014032">
    <property type="entry name" value="Peptidase_A24A_bac"/>
</dbReference>
<feature type="transmembrane region" description="Helical" evidence="3">
    <location>
        <begin position="141"/>
        <end position="161"/>
    </location>
</feature>
<organism evidence="5 6">
    <name type="scientific">Paraoerskovia sediminicola</name>
    <dbReference type="NCBI Taxonomy" id="1138587"/>
    <lineage>
        <taxon>Bacteria</taxon>
        <taxon>Bacillati</taxon>
        <taxon>Actinomycetota</taxon>
        <taxon>Actinomycetes</taxon>
        <taxon>Micrococcales</taxon>
        <taxon>Cellulomonadaceae</taxon>
        <taxon>Paraoerskovia</taxon>
    </lineage>
</organism>
<dbReference type="EMBL" id="AP027729">
    <property type="protein sequence ID" value="BDZ43689.1"/>
    <property type="molecule type" value="Genomic_DNA"/>
</dbReference>